<protein>
    <submittedName>
        <fullName evidence="1">Uncharacterized protein</fullName>
    </submittedName>
</protein>
<evidence type="ECO:0000313" key="1">
    <source>
        <dbReference type="EMBL" id="KAH7867309.1"/>
    </source>
</evidence>
<name>A0ACB7ZP95_9ERIC</name>
<dbReference type="Proteomes" id="UP000828048">
    <property type="component" value="Chromosome 9"/>
</dbReference>
<organism evidence="1 2">
    <name type="scientific">Vaccinium darrowii</name>
    <dbReference type="NCBI Taxonomy" id="229202"/>
    <lineage>
        <taxon>Eukaryota</taxon>
        <taxon>Viridiplantae</taxon>
        <taxon>Streptophyta</taxon>
        <taxon>Embryophyta</taxon>
        <taxon>Tracheophyta</taxon>
        <taxon>Spermatophyta</taxon>
        <taxon>Magnoliopsida</taxon>
        <taxon>eudicotyledons</taxon>
        <taxon>Gunneridae</taxon>
        <taxon>Pentapetalae</taxon>
        <taxon>asterids</taxon>
        <taxon>Ericales</taxon>
        <taxon>Ericaceae</taxon>
        <taxon>Vaccinioideae</taxon>
        <taxon>Vaccinieae</taxon>
        <taxon>Vaccinium</taxon>
    </lineage>
</organism>
<evidence type="ECO:0000313" key="2">
    <source>
        <dbReference type="Proteomes" id="UP000828048"/>
    </source>
</evidence>
<keyword evidence="2" id="KW-1185">Reference proteome</keyword>
<comment type="caution">
    <text evidence="1">The sequence shown here is derived from an EMBL/GenBank/DDBJ whole genome shotgun (WGS) entry which is preliminary data.</text>
</comment>
<proteinExistence type="predicted"/>
<sequence length="192" mass="20342">MAVSPKQLAVIVGALGIVSFMFGIAAEHNKPPSGEPIQGKGVVICKYPTDPSIPFGYLSAVFLVACTAVGYFSLFYPYKGKSAPQSVFFSSSMFTIFFNIAMVTAGFAAALLLYTTISEHVLRTHNVHRDLETACPTAKTGLLGGAAFVSLDSALFWLVALMLGTNVREDYFGEAADENSGGYGDANSIMIG</sequence>
<reference evidence="1 2" key="1">
    <citation type="journal article" date="2021" name="Hortic Res">
        <title>High-quality reference genome and annotation aids understanding of berry development for evergreen blueberry (Vaccinium darrowii).</title>
        <authorList>
            <person name="Yu J."/>
            <person name="Hulse-Kemp A.M."/>
            <person name="Babiker E."/>
            <person name="Staton M."/>
        </authorList>
    </citation>
    <scope>NUCLEOTIDE SEQUENCE [LARGE SCALE GENOMIC DNA]</scope>
    <source>
        <strain evidence="2">cv. NJ 8807/NJ 8810</strain>
        <tissue evidence="1">Young leaf</tissue>
    </source>
</reference>
<accession>A0ACB7ZP95</accession>
<dbReference type="EMBL" id="CM037159">
    <property type="protein sequence ID" value="KAH7867309.1"/>
    <property type="molecule type" value="Genomic_DNA"/>
</dbReference>
<gene>
    <name evidence="1" type="ORF">Vadar_031835</name>
</gene>